<dbReference type="InterPro" id="IPR045738">
    <property type="entry name" value="DUF6088"/>
</dbReference>
<gene>
    <name evidence="1" type="ORF">KJ970_21235</name>
</gene>
<evidence type="ECO:0000313" key="2">
    <source>
        <dbReference type="Proteomes" id="UP000777784"/>
    </source>
</evidence>
<name>A0A948S1G6_UNCEI</name>
<proteinExistence type="predicted"/>
<reference evidence="1" key="1">
    <citation type="submission" date="2021-05" db="EMBL/GenBank/DDBJ databases">
        <title>Energy efficiency and biological interactions define the core microbiome of deep oligotrophic groundwater.</title>
        <authorList>
            <person name="Mehrshad M."/>
            <person name="Lopez-Fernandez M."/>
            <person name="Bell E."/>
            <person name="Bernier-Latmani R."/>
            <person name="Bertilsson S."/>
            <person name="Dopson M."/>
        </authorList>
    </citation>
    <scope>NUCLEOTIDE SEQUENCE</scope>
    <source>
        <strain evidence="1">Modern_marine.mb.64</strain>
    </source>
</reference>
<dbReference type="EMBL" id="JAHJDP010000122">
    <property type="protein sequence ID" value="MBU2693449.1"/>
    <property type="molecule type" value="Genomic_DNA"/>
</dbReference>
<dbReference type="AlphaFoldDB" id="A0A948S1G6"/>
<evidence type="ECO:0008006" key="3">
    <source>
        <dbReference type="Google" id="ProtNLM"/>
    </source>
</evidence>
<accession>A0A948S1G6</accession>
<protein>
    <recommendedName>
        <fullName evidence="3">Type IV toxin-antitoxin system AbiEi family antitoxin domain-containing protein</fullName>
    </recommendedName>
</protein>
<comment type="caution">
    <text evidence="1">The sequence shown here is derived from an EMBL/GenBank/DDBJ whole genome shotgun (WGS) entry which is preliminary data.</text>
</comment>
<organism evidence="1 2">
    <name type="scientific">Eiseniibacteriota bacterium</name>
    <dbReference type="NCBI Taxonomy" id="2212470"/>
    <lineage>
        <taxon>Bacteria</taxon>
        <taxon>Candidatus Eiseniibacteriota</taxon>
    </lineage>
</organism>
<evidence type="ECO:0000313" key="1">
    <source>
        <dbReference type="EMBL" id="MBU2693449.1"/>
    </source>
</evidence>
<dbReference type="Pfam" id="PF19570">
    <property type="entry name" value="DUF6088"/>
    <property type="match status" value="1"/>
</dbReference>
<sequence length="209" mass="23081">MNQDRIHAQSVANMILKSIRGHGLGWVFTPANFKGVGSRTAVESALRRHKNEGTIRQLARGLYDYPRTDPQLGVLAPSIDQIISALEVRDAVRLQPSGAYAANLLGLSDQVPMKVVFLTDGPTRKLQVGSRQILLRHTTPRNMATAGRISGTVIQALRWLGQRHVDDRVTSILKGSLDAKGKEQLLKDIHYAPIWVAHVIRAIARECQS</sequence>
<dbReference type="Proteomes" id="UP000777784">
    <property type="component" value="Unassembled WGS sequence"/>
</dbReference>